<keyword evidence="1" id="KW-0479">Metal-binding</keyword>
<evidence type="ECO:0000256" key="1">
    <source>
        <dbReference type="ARBA" id="ARBA00022723"/>
    </source>
</evidence>
<keyword evidence="3" id="KW-0862">Zinc</keyword>
<feature type="domain" description="Zinc finger DksA/TraR C4-type" evidence="6">
    <location>
        <begin position="83"/>
        <end position="116"/>
    </location>
</feature>
<dbReference type="SUPFAM" id="SSF57716">
    <property type="entry name" value="Glucocorticoid receptor-like (DNA-binding domain)"/>
    <property type="match status" value="1"/>
</dbReference>
<evidence type="ECO:0000259" key="6">
    <source>
        <dbReference type="Pfam" id="PF01258"/>
    </source>
</evidence>
<organism evidence="7 8">
    <name type="scientific">Anaeromyxobacter oryzae</name>
    <dbReference type="NCBI Taxonomy" id="2918170"/>
    <lineage>
        <taxon>Bacteria</taxon>
        <taxon>Pseudomonadati</taxon>
        <taxon>Myxococcota</taxon>
        <taxon>Myxococcia</taxon>
        <taxon>Myxococcales</taxon>
        <taxon>Cystobacterineae</taxon>
        <taxon>Anaeromyxobacteraceae</taxon>
        <taxon>Anaeromyxobacter</taxon>
    </lineage>
</organism>
<dbReference type="InterPro" id="IPR020458">
    <property type="entry name" value="Znf_DskA_TraR_CS"/>
</dbReference>
<evidence type="ECO:0000256" key="2">
    <source>
        <dbReference type="ARBA" id="ARBA00022771"/>
    </source>
</evidence>
<dbReference type="Gene3D" id="1.20.120.910">
    <property type="entry name" value="DksA, coiled-coil domain"/>
    <property type="match status" value="1"/>
</dbReference>
<sequence length="131" mass="14426">MTPDARAALRLALERLRRQLLSTGPAKIEPNRQDPASTGVADEDAQALSEMLQVLASQRNRGQADLLGRIDRALRKLDEAPDDYGLCESCEEEIPHKRLALMPYAALCAGCQARSEPRPGAGRRRSVTDFE</sequence>
<feature type="region of interest" description="Disordered" evidence="5">
    <location>
        <begin position="22"/>
        <end position="43"/>
    </location>
</feature>
<dbReference type="PROSITE" id="PS51128">
    <property type="entry name" value="ZF_DKSA_2"/>
    <property type="match status" value="1"/>
</dbReference>
<protein>
    <recommendedName>
        <fullName evidence="6">Zinc finger DksA/TraR C4-type domain-containing protein</fullName>
    </recommendedName>
</protein>
<reference evidence="8" key="1">
    <citation type="journal article" date="2022" name="Int. J. Syst. Evol. Microbiol.">
        <title>Anaeromyxobacter oryzae sp. nov., Anaeromyxobacter diazotrophicus sp. nov. and Anaeromyxobacter paludicola sp. nov., isolated from paddy soils.</title>
        <authorList>
            <person name="Itoh H."/>
            <person name="Xu Z."/>
            <person name="Mise K."/>
            <person name="Masuda Y."/>
            <person name="Ushijima N."/>
            <person name="Hayakawa C."/>
            <person name="Shiratori Y."/>
            <person name="Senoo K."/>
        </authorList>
    </citation>
    <scope>NUCLEOTIDE SEQUENCE [LARGE SCALE GENOMIC DNA]</scope>
    <source>
        <strain evidence="8">Red232</strain>
    </source>
</reference>
<proteinExistence type="predicted"/>
<gene>
    <name evidence="7" type="ORF">AMOR_43200</name>
</gene>
<dbReference type="PROSITE" id="PS01102">
    <property type="entry name" value="ZF_DKSA_1"/>
    <property type="match status" value="1"/>
</dbReference>
<evidence type="ECO:0000313" key="8">
    <source>
        <dbReference type="Proteomes" id="UP001162891"/>
    </source>
</evidence>
<name>A0ABN6MZW2_9BACT</name>
<dbReference type="EMBL" id="AP025591">
    <property type="protein sequence ID" value="BDG05324.1"/>
    <property type="molecule type" value="Genomic_DNA"/>
</dbReference>
<keyword evidence="2" id="KW-0863">Zinc-finger</keyword>
<feature type="zinc finger region" description="dksA C4-type" evidence="4">
    <location>
        <begin position="87"/>
        <end position="111"/>
    </location>
</feature>
<dbReference type="Pfam" id="PF01258">
    <property type="entry name" value="zf-dskA_traR"/>
    <property type="match status" value="1"/>
</dbReference>
<dbReference type="RefSeq" id="WP_248354014.1">
    <property type="nucleotide sequence ID" value="NZ_AP025591.1"/>
</dbReference>
<dbReference type="Proteomes" id="UP001162891">
    <property type="component" value="Chromosome"/>
</dbReference>
<evidence type="ECO:0000256" key="4">
    <source>
        <dbReference type="PROSITE-ProRule" id="PRU00510"/>
    </source>
</evidence>
<dbReference type="PANTHER" id="PTHR33823:SF4">
    <property type="entry name" value="GENERAL STRESS PROTEIN 16O"/>
    <property type="match status" value="1"/>
</dbReference>
<dbReference type="PANTHER" id="PTHR33823">
    <property type="entry name" value="RNA POLYMERASE-BINDING TRANSCRIPTION FACTOR DKSA-RELATED"/>
    <property type="match status" value="1"/>
</dbReference>
<dbReference type="InterPro" id="IPR000962">
    <property type="entry name" value="Znf_DskA_TraR"/>
</dbReference>
<keyword evidence="8" id="KW-1185">Reference proteome</keyword>
<accession>A0ABN6MZW2</accession>
<evidence type="ECO:0000313" key="7">
    <source>
        <dbReference type="EMBL" id="BDG05324.1"/>
    </source>
</evidence>
<evidence type="ECO:0000256" key="5">
    <source>
        <dbReference type="SAM" id="MobiDB-lite"/>
    </source>
</evidence>
<evidence type="ECO:0000256" key="3">
    <source>
        <dbReference type="ARBA" id="ARBA00022833"/>
    </source>
</evidence>